<feature type="transmembrane region" description="Helical" evidence="1">
    <location>
        <begin position="39"/>
        <end position="57"/>
    </location>
</feature>
<feature type="transmembrane region" description="Helical" evidence="1">
    <location>
        <begin position="14"/>
        <end position="33"/>
    </location>
</feature>
<keyword evidence="1" id="KW-0472">Membrane</keyword>
<evidence type="ECO:0000313" key="3">
    <source>
        <dbReference type="Proteomes" id="UP000214355"/>
    </source>
</evidence>
<keyword evidence="1" id="KW-1133">Transmembrane helix</keyword>
<dbReference type="STRING" id="131112.SAMN04489737_0314"/>
<feature type="transmembrane region" description="Helical" evidence="1">
    <location>
        <begin position="64"/>
        <end position="83"/>
    </location>
</feature>
<keyword evidence="1" id="KW-0812">Transmembrane</keyword>
<evidence type="ECO:0000313" key="2">
    <source>
        <dbReference type="EMBL" id="SDU78083.1"/>
    </source>
</evidence>
<evidence type="ECO:0000256" key="1">
    <source>
        <dbReference type="SAM" id="Phobius"/>
    </source>
</evidence>
<dbReference type="Proteomes" id="UP000214355">
    <property type="component" value="Chromosome I"/>
</dbReference>
<proteinExistence type="predicted"/>
<accession>A0A1H2LAR2</accession>
<keyword evidence="3" id="KW-1185">Reference proteome</keyword>
<dbReference type="AlphaFoldDB" id="A0A1H2LAR2"/>
<reference evidence="3" key="1">
    <citation type="submission" date="2016-10" db="EMBL/GenBank/DDBJ databases">
        <authorList>
            <person name="Varghese N."/>
            <person name="Submissions S."/>
        </authorList>
    </citation>
    <scope>NUCLEOTIDE SEQUENCE [LARGE SCALE GENOMIC DNA]</scope>
    <source>
        <strain evidence="3">DSM 10002</strain>
    </source>
</reference>
<dbReference type="EMBL" id="LT629804">
    <property type="protein sequence ID" value="SDU78083.1"/>
    <property type="molecule type" value="Genomic_DNA"/>
</dbReference>
<feature type="transmembrane region" description="Helical" evidence="1">
    <location>
        <begin position="89"/>
        <end position="107"/>
    </location>
</feature>
<dbReference type="RefSeq" id="WP_091279078.1">
    <property type="nucleotide sequence ID" value="NZ_JABAPL010000004.1"/>
</dbReference>
<dbReference type="GeneID" id="65344069"/>
<sequence length="124" mass="14145">MERPTLNKNTYKDVLFFFSIWIIFSFLPALVRGIVVSKVYILVDLAAFALLAIYGFFIPHIKHFALWLILLILLPDIFFIWIAHNRLLGALWLISGILGAAVGTSLLPPKEDSKPKRVPRSRLL</sequence>
<protein>
    <submittedName>
        <fullName evidence="2">Uncharacterized protein</fullName>
    </submittedName>
</protein>
<gene>
    <name evidence="2" type="ORF">SAMN04489737_0314</name>
</gene>
<organism evidence="2 3">
    <name type="scientific">Arcanobacterium phocae</name>
    <dbReference type="NCBI Taxonomy" id="131112"/>
    <lineage>
        <taxon>Bacteria</taxon>
        <taxon>Bacillati</taxon>
        <taxon>Actinomycetota</taxon>
        <taxon>Actinomycetes</taxon>
        <taxon>Actinomycetales</taxon>
        <taxon>Actinomycetaceae</taxon>
        <taxon>Arcanobacterium</taxon>
    </lineage>
</organism>
<name>A0A1H2LAR2_9ACTO</name>